<accession>A0A0E9ULB4</accession>
<protein>
    <submittedName>
        <fullName evidence="1">Uncharacterized protein</fullName>
    </submittedName>
</protein>
<proteinExistence type="predicted"/>
<organism evidence="1">
    <name type="scientific">Anguilla anguilla</name>
    <name type="common">European freshwater eel</name>
    <name type="synonym">Muraena anguilla</name>
    <dbReference type="NCBI Taxonomy" id="7936"/>
    <lineage>
        <taxon>Eukaryota</taxon>
        <taxon>Metazoa</taxon>
        <taxon>Chordata</taxon>
        <taxon>Craniata</taxon>
        <taxon>Vertebrata</taxon>
        <taxon>Euteleostomi</taxon>
        <taxon>Actinopterygii</taxon>
        <taxon>Neopterygii</taxon>
        <taxon>Teleostei</taxon>
        <taxon>Anguilliformes</taxon>
        <taxon>Anguillidae</taxon>
        <taxon>Anguilla</taxon>
    </lineage>
</organism>
<name>A0A0E9ULB4_ANGAN</name>
<dbReference type="EMBL" id="GBXM01041933">
    <property type="protein sequence ID" value="JAH66644.1"/>
    <property type="molecule type" value="Transcribed_RNA"/>
</dbReference>
<reference evidence="1" key="1">
    <citation type="submission" date="2014-11" db="EMBL/GenBank/DDBJ databases">
        <authorList>
            <person name="Amaro Gonzalez C."/>
        </authorList>
    </citation>
    <scope>NUCLEOTIDE SEQUENCE</scope>
</reference>
<sequence length="35" mass="3836">MSQSAPLIAFQTVQGISDVNMCASVLRQWGRRGDL</sequence>
<reference evidence="1" key="2">
    <citation type="journal article" date="2015" name="Fish Shellfish Immunol.">
        <title>Early steps in the European eel (Anguilla anguilla)-Vibrio vulnificus interaction in the gills: Role of the RtxA13 toxin.</title>
        <authorList>
            <person name="Callol A."/>
            <person name="Pajuelo D."/>
            <person name="Ebbesson L."/>
            <person name="Teles M."/>
            <person name="MacKenzie S."/>
            <person name="Amaro C."/>
        </authorList>
    </citation>
    <scope>NUCLEOTIDE SEQUENCE</scope>
</reference>
<dbReference type="AlphaFoldDB" id="A0A0E9ULB4"/>
<evidence type="ECO:0000313" key="1">
    <source>
        <dbReference type="EMBL" id="JAH66644.1"/>
    </source>
</evidence>